<dbReference type="Proteomes" id="UP000029665">
    <property type="component" value="Unassembled WGS sequence"/>
</dbReference>
<reference evidence="1" key="1">
    <citation type="submission" date="2014-01" db="EMBL/GenBank/DDBJ databases">
        <title>The genome of the white-rot fungus Pycnoporus cinnabarinus: a basidiomycete model with a versatile arsenal for lignocellulosic biomass breakdown.</title>
        <authorList>
            <person name="Levasseur A."/>
            <person name="Lomascolo A."/>
            <person name="Ruiz-Duenas F.J."/>
            <person name="Uzan E."/>
            <person name="Piumi F."/>
            <person name="Kues U."/>
            <person name="Ram A.F.J."/>
            <person name="Murat C."/>
            <person name="Haon M."/>
            <person name="Benoit I."/>
            <person name="Arfi Y."/>
            <person name="Chevret D."/>
            <person name="Drula E."/>
            <person name="Kwon M.J."/>
            <person name="Gouret P."/>
            <person name="Lesage-Meessen L."/>
            <person name="Lombard V."/>
            <person name="Mariette J."/>
            <person name="Noirot C."/>
            <person name="Park J."/>
            <person name="Patyshakuliyeva A."/>
            <person name="Wieneger R.A.B."/>
            <person name="Wosten H.A.B."/>
            <person name="Martin F."/>
            <person name="Coutinho P.M."/>
            <person name="de Vries R."/>
            <person name="Martinez A.T."/>
            <person name="Klopp C."/>
            <person name="Pontarotti P."/>
            <person name="Henrissat B."/>
            <person name="Record E."/>
        </authorList>
    </citation>
    <scope>NUCLEOTIDE SEQUENCE [LARGE SCALE GENOMIC DNA]</scope>
    <source>
        <strain evidence="1">BRFM137</strain>
    </source>
</reference>
<dbReference type="OrthoDB" id="2757822at2759"/>
<accession>A0A060SHC7</accession>
<proteinExistence type="predicted"/>
<gene>
    <name evidence="1" type="ORF">BN946_scf184939.g17</name>
</gene>
<organism evidence="1 2">
    <name type="scientific">Pycnoporus cinnabarinus</name>
    <name type="common">Cinnabar-red polypore</name>
    <name type="synonym">Trametes cinnabarina</name>
    <dbReference type="NCBI Taxonomy" id="5643"/>
    <lineage>
        <taxon>Eukaryota</taxon>
        <taxon>Fungi</taxon>
        <taxon>Dikarya</taxon>
        <taxon>Basidiomycota</taxon>
        <taxon>Agaricomycotina</taxon>
        <taxon>Agaricomycetes</taxon>
        <taxon>Polyporales</taxon>
        <taxon>Polyporaceae</taxon>
        <taxon>Trametes</taxon>
    </lineage>
</organism>
<comment type="caution">
    <text evidence="1">The sequence shown here is derived from an EMBL/GenBank/DDBJ whole genome shotgun (WGS) entry which is preliminary data.</text>
</comment>
<sequence>MKASLVVMHKHPFIDLFRYVKRLDIELDANRTTIANLTANVFADACIVSELRSSNAGDFNVNFFEIPESVQEEYSRRIAFSEMLGMKGPIDLIREVIEPRTCGVEDPALKKEIEGYESRINWPFLEQKCNALREGSALQNIKDPRNLIVVLYLPRSKPVEPGSIWAQVNEYREAIAAAAQRRIHPTLEATNERLCRTQQPNRVDAIYNGRGESMRPPNIFHTSFSTFQRMMENPEETAPSAKVSSKELNAARRFTQNCMRTYEKRTDRIAAMQDMADAIHQDLFTPSTLNSPGGQFAPDGVVYGGLPTVDGRRPIMCITEVLTDWNATDGDPIEKAQQAYLAYYCSKEGSIFRQVSSCPCLLLCIIGGQLMVLGALFADRVVAYHLDNVISMERRVLWDPSVDIVGRIARFFRAFRATLQDLDAYYAGIAEEYRDKALAQLPLPQSITMSPHSTAQSAVKPQSYVGPHFRTFKTNGQQVHLTYTGRIRTVPKAAAYNALATISGGDDAQGDAREVVVLFLVHCATEVHRLLANPTIVPDAPRLWFMEWVESADSIVVVMDRVDQGAMALAEFLALEQKARAQQEDERRRDVLVGESWGPYILRRRSKEQLLLIDFDNTEEARTLRLPQRPEPKAPLARTHHA</sequence>
<name>A0A060SHC7_PYCCI</name>
<protein>
    <submittedName>
        <fullName evidence="1">Uncharacterized protein</fullName>
    </submittedName>
</protein>
<keyword evidence="2" id="KW-1185">Reference proteome</keyword>
<evidence type="ECO:0000313" key="1">
    <source>
        <dbReference type="EMBL" id="CDO71793.1"/>
    </source>
</evidence>
<dbReference type="AlphaFoldDB" id="A0A060SHC7"/>
<dbReference type="EMBL" id="CCBP010000107">
    <property type="protein sequence ID" value="CDO71793.1"/>
    <property type="molecule type" value="Genomic_DNA"/>
</dbReference>
<dbReference type="OMA" id="CCPAFAT"/>
<dbReference type="STRING" id="5643.A0A060SHC7"/>
<dbReference type="HOGENOM" id="CLU_013871_2_0_1"/>
<evidence type="ECO:0000313" key="2">
    <source>
        <dbReference type="Proteomes" id="UP000029665"/>
    </source>
</evidence>